<dbReference type="AlphaFoldDB" id="A0A2S9K339"/>
<gene>
    <name evidence="1" type="ORF">C6P64_12165</name>
</gene>
<sequence>MAEIIRTLRAPVRASASPVPQSVPVLHTLAFSALTAARTELSTPEVGVKRLERALAKAIRASSLLKQAIRTAQEGGAT</sequence>
<reference evidence="1 2" key="1">
    <citation type="submission" date="2018-03" db="EMBL/GenBank/DDBJ databases">
        <title>Comparative genomics illustrates the genes involved in a hyperalkaliphilic mechanisms of Serpentinomonas isolated from highly-alkaline calcium-rich serpentinized springs.</title>
        <authorList>
            <person name="Suzuki S."/>
            <person name="Ishii S."/>
            <person name="Walworth N."/>
            <person name="Bird L."/>
            <person name="Kuenen J.G."/>
            <person name="Nealson K.H."/>
        </authorList>
    </citation>
    <scope>NUCLEOTIDE SEQUENCE [LARGE SCALE GENOMIC DNA]</scope>
    <source>
        <strain evidence="1 2">P1</strain>
    </source>
</reference>
<organism evidence="1 2">
    <name type="scientific">Malikia granosa</name>
    <dbReference type="NCBI Taxonomy" id="263067"/>
    <lineage>
        <taxon>Bacteria</taxon>
        <taxon>Pseudomonadati</taxon>
        <taxon>Pseudomonadota</taxon>
        <taxon>Betaproteobacteria</taxon>
        <taxon>Burkholderiales</taxon>
        <taxon>Comamonadaceae</taxon>
        <taxon>Malikia</taxon>
    </lineage>
</organism>
<name>A0A2S9K339_9BURK</name>
<keyword evidence="2" id="KW-1185">Reference proteome</keyword>
<dbReference type="RefSeq" id="WP_105748840.1">
    <property type="nucleotide sequence ID" value="NZ_PVLQ01000042.1"/>
</dbReference>
<protein>
    <submittedName>
        <fullName evidence="1">Uncharacterized protein</fullName>
    </submittedName>
</protein>
<evidence type="ECO:0000313" key="2">
    <source>
        <dbReference type="Proteomes" id="UP000238589"/>
    </source>
</evidence>
<proteinExistence type="predicted"/>
<dbReference type="EMBL" id="PVLQ01000042">
    <property type="protein sequence ID" value="PRD64863.1"/>
    <property type="molecule type" value="Genomic_DNA"/>
</dbReference>
<evidence type="ECO:0000313" key="1">
    <source>
        <dbReference type="EMBL" id="PRD64863.1"/>
    </source>
</evidence>
<comment type="caution">
    <text evidence="1">The sequence shown here is derived from an EMBL/GenBank/DDBJ whole genome shotgun (WGS) entry which is preliminary data.</text>
</comment>
<accession>A0A2S9K339</accession>
<dbReference type="Proteomes" id="UP000238589">
    <property type="component" value="Unassembled WGS sequence"/>
</dbReference>